<comment type="caution">
    <text evidence="1">The sequence shown here is derived from an EMBL/GenBank/DDBJ whole genome shotgun (WGS) entry which is preliminary data.</text>
</comment>
<dbReference type="EMBL" id="CM042010">
    <property type="protein sequence ID" value="KAI3782539.1"/>
    <property type="molecule type" value="Genomic_DNA"/>
</dbReference>
<proteinExistence type="predicted"/>
<evidence type="ECO:0000313" key="2">
    <source>
        <dbReference type="Proteomes" id="UP001055811"/>
    </source>
</evidence>
<evidence type="ECO:0000313" key="1">
    <source>
        <dbReference type="EMBL" id="KAI3782539.1"/>
    </source>
</evidence>
<accession>A0ACB9GGH9</accession>
<name>A0ACB9GGH9_CICIN</name>
<organism evidence="1 2">
    <name type="scientific">Cichorium intybus</name>
    <name type="common">Chicory</name>
    <dbReference type="NCBI Taxonomy" id="13427"/>
    <lineage>
        <taxon>Eukaryota</taxon>
        <taxon>Viridiplantae</taxon>
        <taxon>Streptophyta</taxon>
        <taxon>Embryophyta</taxon>
        <taxon>Tracheophyta</taxon>
        <taxon>Spermatophyta</taxon>
        <taxon>Magnoliopsida</taxon>
        <taxon>eudicotyledons</taxon>
        <taxon>Gunneridae</taxon>
        <taxon>Pentapetalae</taxon>
        <taxon>asterids</taxon>
        <taxon>campanulids</taxon>
        <taxon>Asterales</taxon>
        <taxon>Asteraceae</taxon>
        <taxon>Cichorioideae</taxon>
        <taxon>Cichorieae</taxon>
        <taxon>Cichoriinae</taxon>
        <taxon>Cichorium</taxon>
    </lineage>
</organism>
<reference evidence="2" key="1">
    <citation type="journal article" date="2022" name="Mol. Ecol. Resour.">
        <title>The genomes of chicory, endive, great burdock and yacon provide insights into Asteraceae palaeo-polyploidization history and plant inulin production.</title>
        <authorList>
            <person name="Fan W."/>
            <person name="Wang S."/>
            <person name="Wang H."/>
            <person name="Wang A."/>
            <person name="Jiang F."/>
            <person name="Liu H."/>
            <person name="Zhao H."/>
            <person name="Xu D."/>
            <person name="Zhang Y."/>
        </authorList>
    </citation>
    <scope>NUCLEOTIDE SEQUENCE [LARGE SCALE GENOMIC DNA]</scope>
    <source>
        <strain evidence="2">cv. Punajuju</strain>
    </source>
</reference>
<reference evidence="1 2" key="2">
    <citation type="journal article" date="2022" name="Mol. Ecol. Resour.">
        <title>The genomes of chicory, endive, great burdock and yacon provide insights into Asteraceae paleo-polyploidization history and plant inulin production.</title>
        <authorList>
            <person name="Fan W."/>
            <person name="Wang S."/>
            <person name="Wang H."/>
            <person name="Wang A."/>
            <person name="Jiang F."/>
            <person name="Liu H."/>
            <person name="Zhao H."/>
            <person name="Xu D."/>
            <person name="Zhang Y."/>
        </authorList>
    </citation>
    <scope>NUCLEOTIDE SEQUENCE [LARGE SCALE GENOMIC DNA]</scope>
    <source>
        <strain evidence="2">cv. Punajuju</strain>
        <tissue evidence="1">Leaves</tissue>
    </source>
</reference>
<sequence>MAAKSSIVPDIIWNWVVEALATSEQADASTLIGLVRMTPAIAGELGKDAKEVVSLRILESLFPQGDEAVVDADAGQNGKISFKSSERCQDVLKQILHETPEHSAKLEKEKWDVRPFLTHKRSSLPKCVLQKLKEAILESNNPLLASLKEKSKIVDPNASENVSPVNDGNLDVQDTVAKDDLVFLNPRKDKDKLQEKRLQGDADQVVNDENLPQNTYDKRVSVDSMENLEFANNSKTKSAQPNILDSEPLSKEKNLISMEDSLINLCLKCNEGGDLLICSSDSCPIQVHERCLGFDVTHDENAKFFCPFCAYSRAISKYNEAKRKASLARNDLLSFSSFSVKPGQNESIKKQSEFEKNEGKIVGKVCESPKGMDPVQGVNKSEIVNKHIQNSIPEPSTPKRKCKEKESQRSIESSSLGKRKLRYRPPTPVHIRLNPWTKLEEETLKEGVERYSSVNDNVVPWKEILDFGHDVFRKGRSPMDLLDKWRNICKRSRKGK</sequence>
<protein>
    <submittedName>
        <fullName evidence="1">Uncharacterized protein</fullName>
    </submittedName>
</protein>
<dbReference type="Proteomes" id="UP001055811">
    <property type="component" value="Linkage Group LG02"/>
</dbReference>
<gene>
    <name evidence="1" type="ORF">L2E82_12589</name>
</gene>
<keyword evidence="2" id="KW-1185">Reference proteome</keyword>